<dbReference type="PROSITE" id="PS50158">
    <property type="entry name" value="ZF_CCHC"/>
    <property type="match status" value="1"/>
</dbReference>
<evidence type="ECO:0000256" key="1">
    <source>
        <dbReference type="PROSITE-ProRule" id="PRU00047"/>
    </source>
</evidence>
<sequence>MIHPRKSRSISGRFKDLILLNLHPSFHGVRTILLARTTEPSLEEITNLLTASAADPGIKQESNEIHGLAFAVRTSPPHRSAPSIAASSAPFSSPITGKLGADGFPVDSQGSRWCDPTNEHCHRCGRLGHVAFKCMHSMPAFVKDWILAAPCSASSHVAAFAAAIEAGLTPDHYMSMWDRHSGGYSDSSDLGPLRT</sequence>
<evidence type="ECO:0000259" key="2">
    <source>
        <dbReference type="PROSITE" id="PS50158"/>
    </source>
</evidence>
<dbReference type="AlphaFoldDB" id="A0AAD7F7U1"/>
<keyword evidence="4" id="KW-1185">Reference proteome</keyword>
<feature type="domain" description="CCHC-type" evidence="2">
    <location>
        <begin position="121"/>
        <end position="134"/>
    </location>
</feature>
<protein>
    <recommendedName>
        <fullName evidence="2">CCHC-type domain-containing protein</fullName>
    </recommendedName>
</protein>
<keyword evidence="1" id="KW-0863">Zinc-finger</keyword>
<keyword evidence="1" id="KW-0862">Zinc</keyword>
<proteinExistence type="predicted"/>
<name>A0AAD7F7U1_9AGAR</name>
<organism evidence="3 4">
    <name type="scientific">Roridomyces roridus</name>
    <dbReference type="NCBI Taxonomy" id="1738132"/>
    <lineage>
        <taxon>Eukaryota</taxon>
        <taxon>Fungi</taxon>
        <taxon>Dikarya</taxon>
        <taxon>Basidiomycota</taxon>
        <taxon>Agaricomycotina</taxon>
        <taxon>Agaricomycetes</taxon>
        <taxon>Agaricomycetidae</taxon>
        <taxon>Agaricales</taxon>
        <taxon>Marasmiineae</taxon>
        <taxon>Mycenaceae</taxon>
        <taxon>Roridomyces</taxon>
    </lineage>
</organism>
<gene>
    <name evidence="3" type="ORF">FB45DRAFT_966365</name>
</gene>
<dbReference type="Proteomes" id="UP001221142">
    <property type="component" value="Unassembled WGS sequence"/>
</dbReference>
<reference evidence="3" key="1">
    <citation type="submission" date="2023-03" db="EMBL/GenBank/DDBJ databases">
        <title>Massive genome expansion in bonnet fungi (Mycena s.s.) driven by repeated elements and novel gene families across ecological guilds.</title>
        <authorList>
            <consortium name="Lawrence Berkeley National Laboratory"/>
            <person name="Harder C.B."/>
            <person name="Miyauchi S."/>
            <person name="Viragh M."/>
            <person name="Kuo A."/>
            <person name="Thoen E."/>
            <person name="Andreopoulos B."/>
            <person name="Lu D."/>
            <person name="Skrede I."/>
            <person name="Drula E."/>
            <person name="Henrissat B."/>
            <person name="Morin E."/>
            <person name="Kohler A."/>
            <person name="Barry K."/>
            <person name="LaButti K."/>
            <person name="Morin E."/>
            <person name="Salamov A."/>
            <person name="Lipzen A."/>
            <person name="Mereny Z."/>
            <person name="Hegedus B."/>
            <person name="Baldrian P."/>
            <person name="Stursova M."/>
            <person name="Weitz H."/>
            <person name="Taylor A."/>
            <person name="Grigoriev I.V."/>
            <person name="Nagy L.G."/>
            <person name="Martin F."/>
            <person name="Kauserud H."/>
        </authorList>
    </citation>
    <scope>NUCLEOTIDE SEQUENCE</scope>
    <source>
        <strain evidence="3">9284</strain>
    </source>
</reference>
<comment type="caution">
    <text evidence="3">The sequence shown here is derived from an EMBL/GenBank/DDBJ whole genome shotgun (WGS) entry which is preliminary data.</text>
</comment>
<dbReference type="InterPro" id="IPR001878">
    <property type="entry name" value="Znf_CCHC"/>
</dbReference>
<dbReference type="GO" id="GO:0003676">
    <property type="term" value="F:nucleic acid binding"/>
    <property type="evidence" value="ECO:0007669"/>
    <property type="project" value="InterPro"/>
</dbReference>
<dbReference type="GO" id="GO:0008270">
    <property type="term" value="F:zinc ion binding"/>
    <property type="evidence" value="ECO:0007669"/>
    <property type="project" value="UniProtKB-KW"/>
</dbReference>
<evidence type="ECO:0000313" key="3">
    <source>
        <dbReference type="EMBL" id="KAJ7602465.1"/>
    </source>
</evidence>
<keyword evidence="1" id="KW-0479">Metal-binding</keyword>
<accession>A0AAD7F7U1</accession>
<dbReference type="EMBL" id="JARKIF010000226">
    <property type="protein sequence ID" value="KAJ7602465.1"/>
    <property type="molecule type" value="Genomic_DNA"/>
</dbReference>
<evidence type="ECO:0000313" key="4">
    <source>
        <dbReference type="Proteomes" id="UP001221142"/>
    </source>
</evidence>